<protein>
    <submittedName>
        <fullName evidence="10">Sn-glycerol-1-phosphate dehydrogenase</fullName>
        <ecNumber evidence="10">1.1.1.261</ecNumber>
    </submittedName>
</protein>
<evidence type="ECO:0000313" key="10">
    <source>
        <dbReference type="EMBL" id="MFC5466888.1"/>
    </source>
</evidence>
<evidence type="ECO:0000256" key="7">
    <source>
        <dbReference type="ARBA" id="ARBA00023098"/>
    </source>
</evidence>
<evidence type="ECO:0000256" key="8">
    <source>
        <dbReference type="ARBA" id="ARBA00023209"/>
    </source>
</evidence>
<evidence type="ECO:0000256" key="3">
    <source>
        <dbReference type="ARBA" id="ARBA00022723"/>
    </source>
</evidence>
<keyword evidence="2" id="KW-0444">Lipid biosynthesis</keyword>
<proteinExistence type="predicted"/>
<name>A0ABW0LLX9_9BACI</name>
<evidence type="ECO:0000313" key="11">
    <source>
        <dbReference type="Proteomes" id="UP001596147"/>
    </source>
</evidence>
<evidence type="ECO:0000256" key="4">
    <source>
        <dbReference type="ARBA" id="ARBA00022857"/>
    </source>
</evidence>
<dbReference type="PANTHER" id="PTHR43616:SF5">
    <property type="entry name" value="GLYCEROL DEHYDROGENASE 1"/>
    <property type="match status" value="1"/>
</dbReference>
<dbReference type="Gene3D" id="3.40.50.1970">
    <property type="match status" value="1"/>
</dbReference>
<keyword evidence="5 10" id="KW-0560">Oxidoreductase</keyword>
<dbReference type="InterPro" id="IPR032837">
    <property type="entry name" value="G1PDH"/>
</dbReference>
<evidence type="ECO:0000256" key="6">
    <source>
        <dbReference type="ARBA" id="ARBA00023027"/>
    </source>
</evidence>
<dbReference type="GO" id="GO:0050492">
    <property type="term" value="F:glycerol-1-phosphate dehydrogenase [NAD(P)+] activity"/>
    <property type="evidence" value="ECO:0007669"/>
    <property type="project" value="UniProtKB-EC"/>
</dbReference>
<organism evidence="10 11">
    <name type="scientific">Lederbergia graminis</name>
    <dbReference type="NCBI Taxonomy" id="735518"/>
    <lineage>
        <taxon>Bacteria</taxon>
        <taxon>Bacillati</taxon>
        <taxon>Bacillota</taxon>
        <taxon>Bacilli</taxon>
        <taxon>Bacillales</taxon>
        <taxon>Bacillaceae</taxon>
        <taxon>Lederbergia</taxon>
    </lineage>
</organism>
<keyword evidence="11" id="KW-1185">Reference proteome</keyword>
<keyword evidence="8" id="KW-0594">Phospholipid biosynthesis</keyword>
<keyword evidence="7" id="KW-0443">Lipid metabolism</keyword>
<dbReference type="CDD" id="cd08175">
    <property type="entry name" value="G1PDH"/>
    <property type="match status" value="1"/>
</dbReference>
<accession>A0ABW0LLX9</accession>
<dbReference type="PANTHER" id="PTHR43616">
    <property type="entry name" value="GLYCEROL DEHYDROGENASE"/>
    <property type="match status" value="1"/>
</dbReference>
<dbReference type="EC" id="1.1.1.261" evidence="10"/>
<evidence type="ECO:0000256" key="1">
    <source>
        <dbReference type="ARBA" id="ARBA00022490"/>
    </source>
</evidence>
<comment type="caution">
    <text evidence="10">The sequence shown here is derived from an EMBL/GenBank/DDBJ whole genome shotgun (WGS) entry which is preliminary data.</text>
</comment>
<sequence>MNNRLVDITKEMATCTCRNIHHSIPIEKIIVAHDALEQSVPYMESKGIQNVLIVVDDNTYEAAGSKLCNILDSSQQTSYTICKIEADESGTVLANETSIVQVLLNYQHEVDALIAVGSGTIHDITRFCSGKIGKPFISIPTAPSVDGFTSLGAPLIVRGFKQTVQTVAPIALFADINILRKAPDEMIAAGFGDMIAKFTSLADWKFGVLLNDEPYCPLVESLTKEALEKCIANKDSIAMHQEKGIKVLIESLILSGIAMLIFGQSHPASGGEHHLSHYWEMDFLQKKRAQVLHGAKVAVTTAIIAQLYKEEISAVLVNTREIKNNEIRSKVEQNKSEIKSIVNNIPQPAFIEKLIEQVGGETTPYELGIEDELISRSMLEAHQLRERFTMLRFINKELEFV</sequence>
<dbReference type="RefSeq" id="WP_382355516.1">
    <property type="nucleotide sequence ID" value="NZ_JBHSMC010000043.1"/>
</dbReference>
<keyword evidence="4" id="KW-0521">NADP</keyword>
<dbReference type="Gene3D" id="1.20.1090.10">
    <property type="entry name" value="Dehydroquinate synthase-like - alpha domain"/>
    <property type="match status" value="1"/>
</dbReference>
<gene>
    <name evidence="10" type="ORF">ACFPM4_19365</name>
</gene>
<evidence type="ECO:0000256" key="9">
    <source>
        <dbReference type="ARBA" id="ARBA00023264"/>
    </source>
</evidence>
<dbReference type="EMBL" id="JBHSMC010000043">
    <property type="protein sequence ID" value="MFC5466888.1"/>
    <property type="molecule type" value="Genomic_DNA"/>
</dbReference>
<evidence type="ECO:0000256" key="5">
    <source>
        <dbReference type="ARBA" id="ARBA00023002"/>
    </source>
</evidence>
<dbReference type="SUPFAM" id="SSF56796">
    <property type="entry name" value="Dehydroquinate synthase-like"/>
    <property type="match status" value="1"/>
</dbReference>
<dbReference type="InterPro" id="IPR016205">
    <property type="entry name" value="Glycerol_DH"/>
</dbReference>
<keyword evidence="6" id="KW-0520">NAD</keyword>
<dbReference type="Proteomes" id="UP001596147">
    <property type="component" value="Unassembled WGS sequence"/>
</dbReference>
<dbReference type="Pfam" id="PF13685">
    <property type="entry name" value="Fe-ADH_2"/>
    <property type="match status" value="1"/>
</dbReference>
<keyword evidence="9" id="KW-1208">Phospholipid metabolism</keyword>
<evidence type="ECO:0000256" key="2">
    <source>
        <dbReference type="ARBA" id="ARBA00022516"/>
    </source>
</evidence>
<keyword evidence="3" id="KW-0479">Metal-binding</keyword>
<keyword evidence="1" id="KW-0963">Cytoplasm</keyword>
<reference evidence="11" key="1">
    <citation type="journal article" date="2019" name="Int. J. Syst. Evol. Microbiol.">
        <title>The Global Catalogue of Microorganisms (GCM) 10K type strain sequencing project: providing services to taxonomists for standard genome sequencing and annotation.</title>
        <authorList>
            <consortium name="The Broad Institute Genomics Platform"/>
            <consortium name="The Broad Institute Genome Sequencing Center for Infectious Disease"/>
            <person name="Wu L."/>
            <person name="Ma J."/>
        </authorList>
    </citation>
    <scope>NUCLEOTIDE SEQUENCE [LARGE SCALE GENOMIC DNA]</scope>
    <source>
        <strain evidence="11">CGMCC 1.12237</strain>
    </source>
</reference>